<protein>
    <submittedName>
        <fullName evidence="2">Putative F-box domain-containing protein</fullName>
    </submittedName>
</protein>
<proteinExistence type="predicted"/>
<dbReference type="EMBL" id="PDCK01000043">
    <property type="protein sequence ID" value="PRQ31637.1"/>
    <property type="molecule type" value="Genomic_DNA"/>
</dbReference>
<keyword evidence="3" id="KW-1185">Reference proteome</keyword>
<evidence type="ECO:0000313" key="3">
    <source>
        <dbReference type="Proteomes" id="UP000238479"/>
    </source>
</evidence>
<dbReference type="STRING" id="74649.A0A2P6QBT0"/>
<dbReference type="InterPro" id="IPR036047">
    <property type="entry name" value="F-box-like_dom_sf"/>
</dbReference>
<dbReference type="Pfam" id="PF08268">
    <property type="entry name" value="FBA_3"/>
    <property type="match status" value="1"/>
</dbReference>
<dbReference type="AlphaFoldDB" id="A0A2P6QBT0"/>
<accession>A0A2P6QBT0</accession>
<dbReference type="Proteomes" id="UP000238479">
    <property type="component" value="Chromosome 5"/>
</dbReference>
<dbReference type="Gramene" id="PRQ31637">
    <property type="protein sequence ID" value="PRQ31637"/>
    <property type="gene ID" value="RchiOBHm_Chr5g0037671"/>
</dbReference>
<dbReference type="OMA" id="WYDIEYV"/>
<dbReference type="PANTHER" id="PTHR31672">
    <property type="entry name" value="BNACNNG10540D PROTEIN"/>
    <property type="match status" value="1"/>
</dbReference>
<name>A0A2P6QBT0_ROSCH</name>
<evidence type="ECO:0000313" key="2">
    <source>
        <dbReference type="EMBL" id="PRQ31637.1"/>
    </source>
</evidence>
<reference evidence="2 3" key="1">
    <citation type="journal article" date="2018" name="Nat. Genet.">
        <title>The Rosa genome provides new insights in the design of modern roses.</title>
        <authorList>
            <person name="Bendahmane M."/>
        </authorList>
    </citation>
    <scope>NUCLEOTIDE SEQUENCE [LARGE SCALE GENOMIC DNA]</scope>
    <source>
        <strain evidence="3">cv. Old Blush</strain>
    </source>
</reference>
<organism evidence="2 3">
    <name type="scientific">Rosa chinensis</name>
    <name type="common">China rose</name>
    <dbReference type="NCBI Taxonomy" id="74649"/>
    <lineage>
        <taxon>Eukaryota</taxon>
        <taxon>Viridiplantae</taxon>
        <taxon>Streptophyta</taxon>
        <taxon>Embryophyta</taxon>
        <taxon>Tracheophyta</taxon>
        <taxon>Spermatophyta</taxon>
        <taxon>Magnoliopsida</taxon>
        <taxon>eudicotyledons</taxon>
        <taxon>Gunneridae</taxon>
        <taxon>Pentapetalae</taxon>
        <taxon>rosids</taxon>
        <taxon>fabids</taxon>
        <taxon>Rosales</taxon>
        <taxon>Rosaceae</taxon>
        <taxon>Rosoideae</taxon>
        <taxon>Rosoideae incertae sedis</taxon>
        <taxon>Rosa</taxon>
    </lineage>
</organism>
<dbReference type="InterPro" id="IPR050796">
    <property type="entry name" value="SCF_F-box_component"/>
</dbReference>
<dbReference type="InterPro" id="IPR017451">
    <property type="entry name" value="F-box-assoc_interact_dom"/>
</dbReference>
<dbReference type="NCBIfam" id="TIGR01640">
    <property type="entry name" value="F_box_assoc_1"/>
    <property type="match status" value="1"/>
</dbReference>
<dbReference type="InterPro" id="IPR013187">
    <property type="entry name" value="F-box-assoc_dom_typ3"/>
</dbReference>
<gene>
    <name evidence="2" type="ORF">RchiOBHm_Chr5g0037671</name>
</gene>
<comment type="caution">
    <text evidence="2">The sequence shown here is derived from an EMBL/GenBank/DDBJ whole genome shotgun (WGS) entry which is preliminary data.</text>
</comment>
<feature type="domain" description="F-box associated beta-propeller type 3" evidence="1">
    <location>
        <begin position="92"/>
        <end position="301"/>
    </location>
</feature>
<dbReference type="SUPFAM" id="SSF81383">
    <property type="entry name" value="F-box domain"/>
    <property type="match status" value="1"/>
</dbReference>
<evidence type="ECO:0000259" key="1">
    <source>
        <dbReference type="Pfam" id="PF08268"/>
    </source>
</evidence>
<sequence>MEMVNFVGNCIQRKNVEWLDLESFEGVVDNVLSSLPVKCLLNVKAVSKFLRDLIRSQAFIRLHLSRSRENALYIFFPFMPINRNIYIIDADAVVTETVTLPTDENLSTLSMVCSYNGLICLTNFPVTLYSYSSQGVAVADLEILICNPATHEVGLLPKCSPSEEDLGIGVAFGPEISEPETVLPPECEIYSSRTGTWSCIGPVQHRPMGAHHVFVNGKVYWFIPSEENYDIPGSILSVDMEEHFEVVGLPDTLTELSFLIDFEGCLSVVAVFDKDEPVVIWILKNENEYVWEKKCSAGIPYKGMMEELHSVAARESDIFFITAHDYIILDTDDSSWELVEFEEFEPNAHAVFPYTESLLPCSGRFVGEVNNQRAA</sequence>